<evidence type="ECO:0000256" key="1">
    <source>
        <dbReference type="SAM" id="Phobius"/>
    </source>
</evidence>
<reference evidence="2 3" key="1">
    <citation type="submission" date="2024-07" db="EMBL/GenBank/DDBJ databases">
        <authorList>
            <person name="Akdeniz Z."/>
        </authorList>
    </citation>
    <scope>NUCLEOTIDE SEQUENCE [LARGE SCALE GENOMIC DNA]</scope>
</reference>
<keyword evidence="1" id="KW-1133">Transmembrane helix</keyword>
<accession>A0ABP1GGU6</accession>
<keyword evidence="3" id="KW-1185">Reference proteome</keyword>
<feature type="transmembrane region" description="Helical" evidence="1">
    <location>
        <begin position="21"/>
        <end position="44"/>
    </location>
</feature>
<gene>
    <name evidence="2" type="ORF">HINF_LOCUS1290</name>
</gene>
<evidence type="ECO:0000313" key="3">
    <source>
        <dbReference type="Proteomes" id="UP001642409"/>
    </source>
</evidence>
<dbReference type="EMBL" id="CAXDID020000002">
    <property type="protein sequence ID" value="CAL5971350.1"/>
    <property type="molecule type" value="Genomic_DNA"/>
</dbReference>
<protein>
    <submittedName>
        <fullName evidence="2">Uncharacterized protein</fullName>
    </submittedName>
</protein>
<comment type="caution">
    <text evidence="2">The sequence shown here is derived from an EMBL/GenBank/DDBJ whole genome shotgun (WGS) entry which is preliminary data.</text>
</comment>
<name>A0ABP1GGU6_9EUKA</name>
<keyword evidence="1" id="KW-0472">Membrane</keyword>
<keyword evidence="1" id="KW-0812">Transmembrane</keyword>
<sequence>MYRRHEFKSAIMRVKQFNRYSALRRFHTIVCAINICISFCVWFANYDTGAPDLMQLDIDSQLTWLFLKTYDFNVFTISSDMPKLHHFIMSYADKALSYFRTAPHRLSCCSSVIAGVNSLEDPMVAQCSKFGGGQAPEGLCGAAHAVKLLRPDLEDVMIQRFTAEAGSVKCKEIRGLNKLPCQGCVRIASDILEGK</sequence>
<organism evidence="2 3">
    <name type="scientific">Hexamita inflata</name>
    <dbReference type="NCBI Taxonomy" id="28002"/>
    <lineage>
        <taxon>Eukaryota</taxon>
        <taxon>Metamonada</taxon>
        <taxon>Diplomonadida</taxon>
        <taxon>Hexamitidae</taxon>
        <taxon>Hexamitinae</taxon>
        <taxon>Hexamita</taxon>
    </lineage>
</organism>
<evidence type="ECO:0000313" key="2">
    <source>
        <dbReference type="EMBL" id="CAL5971350.1"/>
    </source>
</evidence>
<dbReference type="Proteomes" id="UP001642409">
    <property type="component" value="Unassembled WGS sequence"/>
</dbReference>
<proteinExistence type="predicted"/>